<evidence type="ECO:0000313" key="2">
    <source>
        <dbReference type="EMBL" id="CAB5371520.1"/>
    </source>
</evidence>
<gene>
    <name evidence="2" type="ORF">CHRIB12_LOCUS13113</name>
</gene>
<comment type="caution">
    <text evidence="2">The sequence shown here is derived from an EMBL/GenBank/DDBJ whole genome shotgun (WGS) entry which is preliminary data.</text>
</comment>
<reference evidence="2" key="1">
    <citation type="submission" date="2020-05" db="EMBL/GenBank/DDBJ databases">
        <authorList>
            <person name="Rincon C."/>
            <person name="Sanders R I."/>
            <person name="Robbins C."/>
            <person name="Chaturvedi A."/>
        </authorList>
    </citation>
    <scope>NUCLEOTIDE SEQUENCE</scope>
    <source>
        <strain evidence="2">CHB12</strain>
    </source>
</reference>
<dbReference type="Proteomes" id="UP000684084">
    <property type="component" value="Unassembled WGS sequence"/>
</dbReference>
<evidence type="ECO:0000313" key="3">
    <source>
        <dbReference type="Proteomes" id="UP000684084"/>
    </source>
</evidence>
<name>A0A916EA69_9GLOM</name>
<keyword evidence="1" id="KW-0812">Transmembrane</keyword>
<accession>A0A916EA69</accession>
<evidence type="ECO:0000256" key="1">
    <source>
        <dbReference type="SAM" id="Phobius"/>
    </source>
</evidence>
<proteinExistence type="predicted"/>
<organism evidence="2 3">
    <name type="scientific">Rhizophagus irregularis</name>
    <dbReference type="NCBI Taxonomy" id="588596"/>
    <lineage>
        <taxon>Eukaryota</taxon>
        <taxon>Fungi</taxon>
        <taxon>Fungi incertae sedis</taxon>
        <taxon>Mucoromycota</taxon>
        <taxon>Glomeromycotina</taxon>
        <taxon>Glomeromycetes</taxon>
        <taxon>Glomerales</taxon>
        <taxon>Glomeraceae</taxon>
        <taxon>Rhizophagus</taxon>
    </lineage>
</organism>
<protein>
    <submittedName>
        <fullName evidence="2">Uncharacterized protein</fullName>
    </submittedName>
</protein>
<dbReference type="EMBL" id="CAGKOT010000029">
    <property type="protein sequence ID" value="CAB5371520.1"/>
    <property type="molecule type" value="Genomic_DNA"/>
</dbReference>
<keyword evidence="1" id="KW-1133">Transmembrane helix</keyword>
<feature type="transmembrane region" description="Helical" evidence="1">
    <location>
        <begin position="21"/>
        <end position="42"/>
    </location>
</feature>
<keyword evidence="1" id="KW-0472">Membrane</keyword>
<dbReference type="AlphaFoldDB" id="A0A916EA69"/>
<sequence>MIDFIRRDEINIKERMYHHGILLQFFGMQILHNTLVPIRVYINFSDLKIELWKIKRPSYSLVARWVIEKILEVEGERNVEVNQKKVAKVK</sequence>